<proteinExistence type="predicted"/>
<dbReference type="InterPro" id="IPR029044">
    <property type="entry name" value="Nucleotide-diphossugar_trans"/>
</dbReference>
<name>A0A6M3LYC6_9ZZZZ</name>
<protein>
    <recommendedName>
        <fullName evidence="2">Glycosyltransferase</fullName>
    </recommendedName>
</protein>
<accession>A0A6M3LYC6</accession>
<dbReference type="AlphaFoldDB" id="A0A6M3LYC6"/>
<dbReference type="SUPFAM" id="SSF53448">
    <property type="entry name" value="Nucleotide-diphospho-sugar transferases"/>
    <property type="match status" value="1"/>
</dbReference>
<dbReference type="Gene3D" id="3.90.550.10">
    <property type="entry name" value="Spore Coat Polysaccharide Biosynthesis Protein SpsA, Chain A"/>
    <property type="match status" value="1"/>
</dbReference>
<sequence length="326" mass="38357">MKNYAIFVATTPKYKKHVNALLNSIEKRELFKNCNLTVYVLYYGGINNGWLIAISSVFSFSVIPVEIKREDVNHPPDMKEIEFVKRARFKYILEYGGNYDVICLLDADMFMVSPDFMKLFDLVNGTNQLIGCNETFKWGIGNNYTYERQPIFNTPQKLYNMHCSVPIIFDMRYWRSVFEYYLKISYFGEQEKGGGIVGIGDIMSWNISVQKCGKEADIVTFPMETMCQVHQTYMYSDRYVIVEDGYWRTARGDRLYSIQGRWNTGLNFVEGSQEWCKKNLLDYDKAWPKIKKGLECIQQEWYNLNFCSKLILDEENIWEKFNKGVL</sequence>
<evidence type="ECO:0008006" key="2">
    <source>
        <dbReference type="Google" id="ProtNLM"/>
    </source>
</evidence>
<gene>
    <name evidence="1" type="ORF">MM171A00621_0003</name>
</gene>
<organism evidence="1">
    <name type="scientific">viral metagenome</name>
    <dbReference type="NCBI Taxonomy" id="1070528"/>
    <lineage>
        <taxon>unclassified sequences</taxon>
        <taxon>metagenomes</taxon>
        <taxon>organismal metagenomes</taxon>
    </lineage>
</organism>
<dbReference type="EMBL" id="MT143688">
    <property type="protein sequence ID" value="QJB00288.1"/>
    <property type="molecule type" value="Genomic_DNA"/>
</dbReference>
<reference evidence="1" key="1">
    <citation type="submission" date="2020-03" db="EMBL/GenBank/DDBJ databases">
        <title>The deep terrestrial virosphere.</title>
        <authorList>
            <person name="Holmfeldt K."/>
            <person name="Nilsson E."/>
            <person name="Simone D."/>
            <person name="Lopez-Fernandez M."/>
            <person name="Wu X."/>
            <person name="de Brujin I."/>
            <person name="Lundin D."/>
            <person name="Andersson A."/>
            <person name="Bertilsson S."/>
            <person name="Dopson M."/>
        </authorList>
    </citation>
    <scope>NUCLEOTIDE SEQUENCE</scope>
    <source>
        <strain evidence="1">MM171A00621</strain>
    </source>
</reference>
<evidence type="ECO:0000313" key="1">
    <source>
        <dbReference type="EMBL" id="QJB00288.1"/>
    </source>
</evidence>